<proteinExistence type="predicted"/>
<evidence type="ECO:0000313" key="3">
    <source>
        <dbReference type="Proteomes" id="UP000007883"/>
    </source>
</evidence>
<name>I0HW23_RUBGI</name>
<reference evidence="2 3" key="1">
    <citation type="journal article" date="2012" name="J. Bacteriol.">
        <title>Complete genome sequence of phototrophic betaproteobacterium Rubrivivax gelatinosus IL144.</title>
        <authorList>
            <person name="Nagashima S."/>
            <person name="Kamimura A."/>
            <person name="Shimizu T."/>
            <person name="Nakamura-isaki S."/>
            <person name="Aono E."/>
            <person name="Sakamoto K."/>
            <person name="Ichikawa N."/>
            <person name="Nakazawa H."/>
            <person name="Sekine M."/>
            <person name="Yamazaki S."/>
            <person name="Fujita N."/>
            <person name="Shimada K."/>
            <person name="Hanada S."/>
            <person name="Nagashima K.V.P."/>
        </authorList>
    </citation>
    <scope>NUCLEOTIDE SEQUENCE [LARGE SCALE GENOMIC DNA]</scope>
    <source>
        <strain evidence="3">NBRC 100245 / IL144</strain>
    </source>
</reference>
<accession>I0HW23</accession>
<evidence type="ECO:0000313" key="2">
    <source>
        <dbReference type="EMBL" id="BAL97210.1"/>
    </source>
</evidence>
<evidence type="ECO:0000256" key="1">
    <source>
        <dbReference type="SAM" id="Phobius"/>
    </source>
</evidence>
<keyword evidence="3" id="KW-1185">Reference proteome</keyword>
<protein>
    <submittedName>
        <fullName evidence="2">Uncharacterized protein</fullName>
    </submittedName>
</protein>
<dbReference type="EMBL" id="AP012320">
    <property type="protein sequence ID" value="BAL97210.1"/>
    <property type="molecule type" value="Genomic_DNA"/>
</dbReference>
<gene>
    <name evidence="2" type="ordered locus">RGE_38710</name>
</gene>
<keyword evidence="1" id="KW-1133">Transmembrane helix</keyword>
<keyword evidence="1" id="KW-0812">Transmembrane</keyword>
<dbReference type="KEGG" id="rge:RGE_38710"/>
<dbReference type="STRING" id="983917.RGE_38710"/>
<organism evidence="2 3">
    <name type="scientific">Rubrivivax gelatinosus (strain NBRC 100245 / IL144)</name>
    <dbReference type="NCBI Taxonomy" id="983917"/>
    <lineage>
        <taxon>Bacteria</taxon>
        <taxon>Pseudomonadati</taxon>
        <taxon>Pseudomonadota</taxon>
        <taxon>Betaproteobacteria</taxon>
        <taxon>Burkholderiales</taxon>
        <taxon>Sphaerotilaceae</taxon>
        <taxon>Rubrivivax</taxon>
    </lineage>
</organism>
<dbReference type="PATRIC" id="fig|983917.3.peg.3780"/>
<dbReference type="AlphaFoldDB" id="I0HW23"/>
<dbReference type="HOGENOM" id="CLU_2791394_0_0_4"/>
<dbReference type="Proteomes" id="UP000007883">
    <property type="component" value="Chromosome"/>
</dbReference>
<keyword evidence="1" id="KW-0472">Membrane</keyword>
<feature type="transmembrane region" description="Helical" evidence="1">
    <location>
        <begin position="44"/>
        <end position="62"/>
    </location>
</feature>
<sequence length="68" mass="7087">MPILRTTVLVLAALLTAGLATMGVAVLAQPLAPRLLGVAGQPWFLPTAMALVGLVAVALVVSRRRSRR</sequence>
<dbReference type="RefSeq" id="WP_014430061.1">
    <property type="nucleotide sequence ID" value="NC_017075.1"/>
</dbReference>